<protein>
    <recommendedName>
        <fullName evidence="2">GYF domain-containing protein</fullName>
    </recommendedName>
</protein>
<feature type="domain" description="GYF" evidence="2">
    <location>
        <begin position="16"/>
        <end position="81"/>
    </location>
</feature>
<proteinExistence type="predicted"/>
<dbReference type="Gene3D" id="3.30.1490.40">
    <property type="match status" value="1"/>
</dbReference>
<keyword evidence="4" id="KW-1185">Reference proteome</keyword>
<dbReference type="InterPro" id="IPR035445">
    <property type="entry name" value="GYF-like_dom_sf"/>
</dbReference>
<sequence>MVPREESEMGSPKNMEGSIYYRDPEKGLSFFGPFYESRVQNWYQQGFFHSGVEFRMIAEAGGESGECNCESKWNERVGQLEEFYVEFSERAEEWLENQRKENGREPIEERRDTGEMDERLSEQIDWKTK</sequence>
<dbReference type="AlphaFoldDB" id="A0AAV5SQG2"/>
<dbReference type="SUPFAM" id="SSF55277">
    <property type="entry name" value="GYF domain"/>
    <property type="match status" value="1"/>
</dbReference>
<feature type="region of interest" description="Disordered" evidence="1">
    <location>
        <begin position="95"/>
        <end position="129"/>
    </location>
</feature>
<reference evidence="3" key="1">
    <citation type="submission" date="2023-10" db="EMBL/GenBank/DDBJ databases">
        <title>Genome assembly of Pristionchus species.</title>
        <authorList>
            <person name="Yoshida K."/>
            <person name="Sommer R.J."/>
        </authorList>
    </citation>
    <scope>NUCLEOTIDE SEQUENCE</scope>
    <source>
        <strain evidence="3">RS0144</strain>
    </source>
</reference>
<accession>A0AAV5SQG2</accession>
<evidence type="ECO:0000256" key="1">
    <source>
        <dbReference type="SAM" id="MobiDB-lite"/>
    </source>
</evidence>
<dbReference type="InterPro" id="IPR003169">
    <property type="entry name" value="GYF"/>
</dbReference>
<gene>
    <name evidence="3" type="ORF">PENTCL1PPCAC_7202</name>
</gene>
<name>A0AAV5SQG2_9BILA</name>
<comment type="caution">
    <text evidence="3">The sequence shown here is derived from an EMBL/GenBank/DDBJ whole genome shotgun (WGS) entry which is preliminary data.</text>
</comment>
<dbReference type="PROSITE" id="PS50829">
    <property type="entry name" value="GYF"/>
    <property type="match status" value="1"/>
</dbReference>
<organism evidence="3 4">
    <name type="scientific">Pristionchus entomophagus</name>
    <dbReference type="NCBI Taxonomy" id="358040"/>
    <lineage>
        <taxon>Eukaryota</taxon>
        <taxon>Metazoa</taxon>
        <taxon>Ecdysozoa</taxon>
        <taxon>Nematoda</taxon>
        <taxon>Chromadorea</taxon>
        <taxon>Rhabditida</taxon>
        <taxon>Rhabditina</taxon>
        <taxon>Diplogasteromorpha</taxon>
        <taxon>Diplogasteroidea</taxon>
        <taxon>Neodiplogasteridae</taxon>
        <taxon>Pristionchus</taxon>
    </lineage>
</organism>
<dbReference type="EMBL" id="BTSX01000002">
    <property type="protein sequence ID" value="GMS85027.1"/>
    <property type="molecule type" value="Genomic_DNA"/>
</dbReference>
<evidence type="ECO:0000313" key="3">
    <source>
        <dbReference type="EMBL" id="GMS85027.1"/>
    </source>
</evidence>
<evidence type="ECO:0000259" key="2">
    <source>
        <dbReference type="PROSITE" id="PS50829"/>
    </source>
</evidence>
<evidence type="ECO:0000313" key="4">
    <source>
        <dbReference type="Proteomes" id="UP001432027"/>
    </source>
</evidence>
<dbReference type="Proteomes" id="UP001432027">
    <property type="component" value="Unassembled WGS sequence"/>
</dbReference>